<dbReference type="InterPro" id="IPR014347">
    <property type="entry name" value="Tautomerase/MIF_sf"/>
</dbReference>
<evidence type="ECO:0000256" key="1">
    <source>
        <dbReference type="ARBA" id="ARBA00023235"/>
    </source>
</evidence>
<organism evidence="3 4">
    <name type="scientific">Leucobacter komagatae</name>
    <dbReference type="NCBI Taxonomy" id="55969"/>
    <lineage>
        <taxon>Bacteria</taxon>
        <taxon>Bacillati</taxon>
        <taxon>Actinomycetota</taxon>
        <taxon>Actinomycetes</taxon>
        <taxon>Micrococcales</taxon>
        <taxon>Microbacteriaceae</taxon>
        <taxon>Leucobacter</taxon>
    </lineage>
</organism>
<name>A0A0D0I0N7_9MICO</name>
<accession>A0A0D0I0N7</accession>
<protein>
    <recommendedName>
        <fullName evidence="2">4-oxalocrotonate tautomerase-like domain-containing protein</fullName>
    </recommendedName>
</protein>
<gene>
    <name evidence="3" type="ORF">SD72_03730</name>
</gene>
<feature type="domain" description="4-oxalocrotonate tautomerase-like" evidence="2">
    <location>
        <begin position="67"/>
        <end position="116"/>
    </location>
</feature>
<dbReference type="RefSeq" id="WP_042543083.1">
    <property type="nucleotide sequence ID" value="NZ_JXSQ01000003.1"/>
</dbReference>
<dbReference type="Gene3D" id="3.30.429.10">
    <property type="entry name" value="Macrophage Migration Inhibitory Factor"/>
    <property type="match status" value="1"/>
</dbReference>
<evidence type="ECO:0000313" key="4">
    <source>
        <dbReference type="Proteomes" id="UP000032120"/>
    </source>
</evidence>
<proteinExistence type="predicted"/>
<sequence>MVSVVATTDLPLERVDIPQFVDRLGEAARIGLGLPPGLRSVYLVPLTKEYTTAKDGFEATIVLYSAPGKTLEQKRAAIADLNSVVQSYDWGGDAKVVVIIKEHEPENVGVNGVLRWDTLNQPSE</sequence>
<comment type="caution">
    <text evidence="3">The sequence shown here is derived from an EMBL/GenBank/DDBJ whole genome shotgun (WGS) entry which is preliminary data.</text>
</comment>
<evidence type="ECO:0000313" key="3">
    <source>
        <dbReference type="EMBL" id="KIP53351.1"/>
    </source>
</evidence>
<dbReference type="OrthoDB" id="3382666at2"/>
<reference evidence="3 4" key="1">
    <citation type="submission" date="2015-01" db="EMBL/GenBank/DDBJ databases">
        <title>Draft genome sequence of Leucobacter komagatae strain VKM ST2845.</title>
        <authorList>
            <person name="Karlyshev A.V."/>
            <person name="Kudryashova E.B."/>
        </authorList>
    </citation>
    <scope>NUCLEOTIDE SEQUENCE [LARGE SCALE GENOMIC DNA]</scope>
    <source>
        <strain evidence="3 4">VKM ST2845</strain>
    </source>
</reference>
<dbReference type="Pfam" id="PF01361">
    <property type="entry name" value="Tautomerase"/>
    <property type="match status" value="1"/>
</dbReference>
<evidence type="ECO:0000259" key="2">
    <source>
        <dbReference type="Pfam" id="PF01361"/>
    </source>
</evidence>
<dbReference type="AlphaFoldDB" id="A0A0D0I0N7"/>
<dbReference type="EMBL" id="JXSQ01000003">
    <property type="protein sequence ID" value="KIP53351.1"/>
    <property type="molecule type" value="Genomic_DNA"/>
</dbReference>
<dbReference type="SUPFAM" id="SSF55331">
    <property type="entry name" value="Tautomerase/MIF"/>
    <property type="match status" value="1"/>
</dbReference>
<dbReference type="InterPro" id="IPR004370">
    <property type="entry name" value="4-OT-like_dom"/>
</dbReference>
<keyword evidence="4" id="KW-1185">Reference proteome</keyword>
<dbReference type="Proteomes" id="UP000032120">
    <property type="component" value="Unassembled WGS sequence"/>
</dbReference>
<dbReference type="GO" id="GO:0016853">
    <property type="term" value="F:isomerase activity"/>
    <property type="evidence" value="ECO:0007669"/>
    <property type="project" value="UniProtKB-KW"/>
</dbReference>
<keyword evidence="1" id="KW-0413">Isomerase</keyword>